<evidence type="ECO:0000313" key="2">
    <source>
        <dbReference type="EMBL" id="CAA0096740.1"/>
    </source>
</evidence>
<sequence length="294" mass="33374">MDMPPVSGWIFVIVIGAILATVIYSVLVYPLLRKRKALALPLSDEWRSIIESSVPYYPRFTSEEQYHIERLIKYFLVEKVFFGCGGLVITDEIRVTIAAQASLLVLHKASDAYPKLHYILVYPSGFSVERDQVGAGGVVESRRMHMLGESWHNGKIILSWEDVRKDAHESGTGHNVVLHEFAHQLDSETGAANGTPLLPNKDYQRWANVLDTELSALRYAASLQIDSVMDKYGATNEAEFFAVATETFFGKPYQLAQRHGELFQILVKYYQFDPRQWQDEPLYEPIDDNAADRA</sequence>
<keyword evidence="1" id="KW-0472">Membrane</keyword>
<dbReference type="GO" id="GO:0005829">
    <property type="term" value="C:cytosol"/>
    <property type="evidence" value="ECO:0007669"/>
    <property type="project" value="TreeGrafter"/>
</dbReference>
<protein>
    <submittedName>
        <fullName evidence="2">Protein MtfA</fullName>
    </submittedName>
</protein>
<dbReference type="PANTHER" id="PTHR30164">
    <property type="entry name" value="MTFA PEPTIDASE"/>
    <property type="match status" value="1"/>
</dbReference>
<dbReference type="Proteomes" id="UP000434580">
    <property type="component" value="Unassembled WGS sequence"/>
</dbReference>
<dbReference type="InterPro" id="IPR010384">
    <property type="entry name" value="MtfA_fam"/>
</dbReference>
<dbReference type="GO" id="GO:0008237">
    <property type="term" value="F:metallopeptidase activity"/>
    <property type="evidence" value="ECO:0007669"/>
    <property type="project" value="InterPro"/>
</dbReference>
<keyword evidence="1" id="KW-0812">Transmembrane</keyword>
<dbReference type="PANTHER" id="PTHR30164:SF2">
    <property type="entry name" value="PROTEIN MTFA"/>
    <property type="match status" value="1"/>
</dbReference>
<accession>A0A5S9P0R0</accession>
<dbReference type="Gene3D" id="1.10.472.150">
    <property type="entry name" value="Glucose-regulated metallo-peptidase M90, N-terminal domain"/>
    <property type="match status" value="1"/>
</dbReference>
<name>A0A5S9P0R0_9GAMM</name>
<dbReference type="InterPro" id="IPR042252">
    <property type="entry name" value="MtfA_N"/>
</dbReference>
<dbReference type="InterPro" id="IPR024079">
    <property type="entry name" value="MetalloPept_cat_dom_sf"/>
</dbReference>
<dbReference type="CDD" id="cd20169">
    <property type="entry name" value="Peptidase_M90_mtfA"/>
    <property type="match status" value="1"/>
</dbReference>
<dbReference type="Pfam" id="PF06167">
    <property type="entry name" value="Peptidase_M90"/>
    <property type="match status" value="1"/>
</dbReference>
<evidence type="ECO:0000313" key="3">
    <source>
        <dbReference type="EMBL" id="CAA0116064.1"/>
    </source>
</evidence>
<evidence type="ECO:0000313" key="4">
    <source>
        <dbReference type="Proteomes" id="UP000434580"/>
    </source>
</evidence>
<dbReference type="Gene3D" id="3.40.390.10">
    <property type="entry name" value="Collagenase (Catalytic Domain)"/>
    <property type="match status" value="1"/>
</dbReference>
<dbReference type="EMBL" id="CACSII010000018">
    <property type="protein sequence ID" value="CAA0116064.1"/>
    <property type="molecule type" value="Genomic_DNA"/>
</dbReference>
<dbReference type="EMBL" id="CACSII010000005">
    <property type="protein sequence ID" value="CAA0096740.1"/>
    <property type="molecule type" value="Genomic_DNA"/>
</dbReference>
<proteinExistence type="predicted"/>
<organism evidence="2 4">
    <name type="scientific">BD1-7 clade bacterium</name>
    <dbReference type="NCBI Taxonomy" id="2029982"/>
    <lineage>
        <taxon>Bacteria</taxon>
        <taxon>Pseudomonadati</taxon>
        <taxon>Pseudomonadota</taxon>
        <taxon>Gammaproteobacteria</taxon>
        <taxon>Cellvibrionales</taxon>
        <taxon>Spongiibacteraceae</taxon>
        <taxon>BD1-7 clade</taxon>
    </lineage>
</organism>
<keyword evidence="1" id="KW-1133">Transmembrane helix</keyword>
<feature type="transmembrane region" description="Helical" evidence="1">
    <location>
        <begin position="6"/>
        <end position="32"/>
    </location>
</feature>
<dbReference type="AlphaFoldDB" id="A0A5S9P0R0"/>
<reference evidence="2 4" key="1">
    <citation type="submission" date="2019-11" db="EMBL/GenBank/DDBJ databases">
        <authorList>
            <person name="Holert J."/>
        </authorList>
    </citation>
    <scope>NUCLEOTIDE SEQUENCE [LARGE SCALE GENOMIC DNA]</scope>
    <source>
        <strain evidence="2">BC5_2</strain>
    </source>
</reference>
<evidence type="ECO:0000256" key="1">
    <source>
        <dbReference type="SAM" id="Phobius"/>
    </source>
</evidence>
<dbReference type="GO" id="GO:0004177">
    <property type="term" value="F:aminopeptidase activity"/>
    <property type="evidence" value="ECO:0007669"/>
    <property type="project" value="TreeGrafter"/>
</dbReference>
<dbReference type="SUPFAM" id="SSF55486">
    <property type="entry name" value="Metalloproteases ('zincins'), catalytic domain"/>
    <property type="match status" value="1"/>
</dbReference>
<gene>
    <name evidence="2" type="primary">mtfA_3</name>
    <name evidence="3" type="synonym">mtfA_1</name>
    <name evidence="3" type="ORF">DPBNPPHM_02032</name>
    <name evidence="2" type="ORF">DPBNPPHM_03452</name>
</gene>